<name>A0AA37WAR5_9PROT</name>
<dbReference type="EMBL" id="BSNZ01000028">
    <property type="protein sequence ID" value="GLQ85820.1"/>
    <property type="molecule type" value="Genomic_DNA"/>
</dbReference>
<accession>A0AA37WAR5</accession>
<proteinExistence type="predicted"/>
<evidence type="ECO:0000313" key="1">
    <source>
        <dbReference type="EMBL" id="GLQ85820.1"/>
    </source>
</evidence>
<protein>
    <submittedName>
        <fullName evidence="1">Uncharacterized protein</fullName>
    </submittedName>
</protein>
<sequence length="67" mass="8085">MRVRHVGFWHWQQSTMLLHAETRHVWPGRIGQKMKLTRWWAKQGIRPRAVADLRTRSAWIFGARHLS</sequence>
<gene>
    <name evidence="1" type="ORF">GCM10007872_27300</name>
</gene>
<reference evidence="2" key="1">
    <citation type="journal article" date="2019" name="Int. J. Syst. Evol. Microbiol.">
        <title>The Global Catalogue of Microorganisms (GCM) 10K type strain sequencing project: providing services to taxonomists for standard genome sequencing and annotation.</title>
        <authorList>
            <consortium name="The Broad Institute Genomics Platform"/>
            <consortium name="The Broad Institute Genome Sequencing Center for Infectious Disease"/>
            <person name="Wu L."/>
            <person name="Ma J."/>
        </authorList>
    </citation>
    <scope>NUCLEOTIDE SEQUENCE [LARGE SCALE GENOMIC DNA]</scope>
    <source>
        <strain evidence="2">NBRC 12467</strain>
    </source>
</reference>
<dbReference type="AlphaFoldDB" id="A0AA37WAR5"/>
<comment type="caution">
    <text evidence="1">The sequence shown here is derived from an EMBL/GenBank/DDBJ whole genome shotgun (WGS) entry which is preliminary data.</text>
</comment>
<evidence type="ECO:0000313" key="2">
    <source>
        <dbReference type="Proteomes" id="UP001156708"/>
    </source>
</evidence>
<organism evidence="1 2">
    <name type="scientific">Gluconobacter sphaericus NBRC 12467</name>
    <dbReference type="NCBI Taxonomy" id="1307951"/>
    <lineage>
        <taxon>Bacteria</taxon>
        <taxon>Pseudomonadati</taxon>
        <taxon>Pseudomonadota</taxon>
        <taxon>Alphaproteobacteria</taxon>
        <taxon>Acetobacterales</taxon>
        <taxon>Acetobacteraceae</taxon>
        <taxon>Gluconobacter</taxon>
    </lineage>
</organism>
<dbReference type="Proteomes" id="UP001156708">
    <property type="component" value="Unassembled WGS sequence"/>
</dbReference>
<keyword evidence="2" id="KW-1185">Reference proteome</keyword>